<protein>
    <recommendedName>
        <fullName evidence="1">DUF4357 domain-containing protein</fullName>
    </recommendedName>
</protein>
<feature type="domain" description="DUF4357" evidence="1">
    <location>
        <begin position="231"/>
        <end position="268"/>
    </location>
</feature>
<name>A0A2N5J5M8_9BIFI</name>
<evidence type="ECO:0000313" key="2">
    <source>
        <dbReference type="EMBL" id="PLS29524.1"/>
    </source>
</evidence>
<dbReference type="Pfam" id="PF14267">
    <property type="entry name" value="DUF4357"/>
    <property type="match status" value="1"/>
</dbReference>
<evidence type="ECO:0000313" key="3">
    <source>
        <dbReference type="Proteomes" id="UP000235034"/>
    </source>
</evidence>
<evidence type="ECO:0000259" key="1">
    <source>
        <dbReference type="Pfam" id="PF14267"/>
    </source>
</evidence>
<sequence length="280" mass="31682">MIRLTTMTMQLIDMESDGIRICRVEGESLVTVVVPHDKLADARKLPQLPARGVYYLLDEDHGVLSRVYAGQTIQGLLRLDGHKSKKDFWNKAVMFLDEDWNLDRDVLDSLEAKAIAYVRSQGSYETDNLETPNPRLSPYKEQRVENLHAGILFRMKVLGYDLDRKETAQIMTSTLFHTRKNGVRASGRYDKDTGRFLVLAGSEVELGRRVIKNQGAIEARARLFGDRTGREKLADDVEFASPSAAAVFVLGGSQNGWTEWVNDHGQTLDYVYRSKEQGNE</sequence>
<gene>
    <name evidence="2" type="ORF">Uis4E_0398</name>
</gene>
<dbReference type="Proteomes" id="UP000235034">
    <property type="component" value="Unassembled WGS sequence"/>
</dbReference>
<dbReference type="RefSeq" id="WP_101621621.1">
    <property type="nucleotide sequence ID" value="NZ_NMWT01000003.1"/>
</dbReference>
<keyword evidence="3" id="KW-1185">Reference proteome</keyword>
<comment type="caution">
    <text evidence="2">The sequence shown here is derived from an EMBL/GenBank/DDBJ whole genome shotgun (WGS) entry which is preliminary data.</text>
</comment>
<accession>A0A2N5J5M8</accession>
<dbReference type="AlphaFoldDB" id="A0A2N5J5M8"/>
<dbReference type="EMBL" id="NMWT01000003">
    <property type="protein sequence ID" value="PLS29524.1"/>
    <property type="molecule type" value="Genomic_DNA"/>
</dbReference>
<reference evidence="2 3" key="1">
    <citation type="submission" date="2017-07" db="EMBL/GenBank/DDBJ databases">
        <title>Bifidobacterium novel species.</title>
        <authorList>
            <person name="Lugli G.A."/>
            <person name="Milani C."/>
            <person name="Duranti S."/>
            <person name="Mangifesta M."/>
        </authorList>
    </citation>
    <scope>NUCLEOTIDE SEQUENCE [LARGE SCALE GENOMIC DNA]</scope>
    <source>
        <strain evidence="2 3">77</strain>
    </source>
</reference>
<organism evidence="2 3">
    <name type="scientific">Bifidobacterium parmae</name>
    <dbReference type="NCBI Taxonomy" id="361854"/>
    <lineage>
        <taxon>Bacteria</taxon>
        <taxon>Bacillati</taxon>
        <taxon>Actinomycetota</taxon>
        <taxon>Actinomycetes</taxon>
        <taxon>Bifidobacteriales</taxon>
        <taxon>Bifidobacteriaceae</taxon>
        <taxon>Bifidobacterium</taxon>
    </lineage>
</organism>
<dbReference type="CDD" id="cd10447">
    <property type="entry name" value="GIY-YIG_unchar_2"/>
    <property type="match status" value="1"/>
</dbReference>
<dbReference type="OrthoDB" id="2656488at2"/>
<proteinExistence type="predicted"/>
<dbReference type="InterPro" id="IPR025579">
    <property type="entry name" value="DUF4357"/>
</dbReference>